<keyword evidence="6" id="KW-1185">Reference proteome</keyword>
<dbReference type="AlphaFoldDB" id="A0A165M0L4"/>
<keyword evidence="3" id="KW-0496">Mitochondrion</keyword>
<protein>
    <recommendedName>
        <fullName evidence="4">ATPase inhibitor, mitochondrial</fullName>
    </recommendedName>
</protein>
<dbReference type="GO" id="GO:0042030">
    <property type="term" value="F:ATPase inhibitor activity"/>
    <property type="evidence" value="ECO:0007669"/>
    <property type="project" value="InterPro"/>
</dbReference>
<gene>
    <name evidence="5" type="ORF">DAEQUDRAFT_559700</name>
</gene>
<sequence>MMLARIATRSARLAAPRVSPIVARGYAENTFNKKEKAHEDQYARHHEAEQLKKLKAELEKKRAELVGKVNGVMP</sequence>
<dbReference type="OrthoDB" id="5532350at2759"/>
<dbReference type="Proteomes" id="UP000076727">
    <property type="component" value="Unassembled WGS sequence"/>
</dbReference>
<dbReference type="STRING" id="1314783.A0A165M0L4"/>
<comment type="similarity">
    <text evidence="2 4">Belongs to the ATPase inhibitor family.</text>
</comment>
<organism evidence="5 6">
    <name type="scientific">Daedalea quercina L-15889</name>
    <dbReference type="NCBI Taxonomy" id="1314783"/>
    <lineage>
        <taxon>Eukaryota</taxon>
        <taxon>Fungi</taxon>
        <taxon>Dikarya</taxon>
        <taxon>Basidiomycota</taxon>
        <taxon>Agaricomycotina</taxon>
        <taxon>Agaricomycetes</taxon>
        <taxon>Polyporales</taxon>
        <taxon>Fomitopsis</taxon>
    </lineage>
</organism>
<dbReference type="Gene3D" id="1.20.5.500">
    <property type="entry name" value="Single helix bin"/>
    <property type="match status" value="1"/>
</dbReference>
<accession>A0A165M0L4</accession>
<reference evidence="5 6" key="1">
    <citation type="journal article" date="2016" name="Mol. Biol. Evol.">
        <title>Comparative Genomics of Early-Diverging Mushroom-Forming Fungi Provides Insights into the Origins of Lignocellulose Decay Capabilities.</title>
        <authorList>
            <person name="Nagy L.G."/>
            <person name="Riley R."/>
            <person name="Tritt A."/>
            <person name="Adam C."/>
            <person name="Daum C."/>
            <person name="Floudas D."/>
            <person name="Sun H."/>
            <person name="Yadav J.S."/>
            <person name="Pangilinan J."/>
            <person name="Larsson K.H."/>
            <person name="Matsuura K."/>
            <person name="Barry K."/>
            <person name="Labutti K."/>
            <person name="Kuo R."/>
            <person name="Ohm R.A."/>
            <person name="Bhattacharya S.S."/>
            <person name="Shirouzu T."/>
            <person name="Yoshinaga Y."/>
            <person name="Martin F.M."/>
            <person name="Grigoriev I.V."/>
            <person name="Hibbett D.S."/>
        </authorList>
    </citation>
    <scope>NUCLEOTIDE SEQUENCE [LARGE SCALE GENOMIC DNA]</scope>
    <source>
        <strain evidence="5 6">L-15889</strain>
    </source>
</reference>
<evidence type="ECO:0000256" key="2">
    <source>
        <dbReference type="ARBA" id="ARBA00010901"/>
    </source>
</evidence>
<dbReference type="GO" id="GO:0005739">
    <property type="term" value="C:mitochondrion"/>
    <property type="evidence" value="ECO:0007669"/>
    <property type="project" value="UniProtKB-SubCell"/>
</dbReference>
<evidence type="ECO:0000313" key="5">
    <source>
        <dbReference type="EMBL" id="KZT65090.1"/>
    </source>
</evidence>
<evidence type="ECO:0000256" key="3">
    <source>
        <dbReference type="ARBA" id="ARBA00023128"/>
    </source>
</evidence>
<name>A0A165M0L4_9APHY</name>
<dbReference type="InterPro" id="IPR007648">
    <property type="entry name" value="ATPase_inhibitor_mt"/>
</dbReference>
<dbReference type="Pfam" id="PF04568">
    <property type="entry name" value="IATP"/>
    <property type="match status" value="1"/>
</dbReference>
<evidence type="ECO:0000256" key="1">
    <source>
        <dbReference type="ARBA" id="ARBA00004173"/>
    </source>
</evidence>
<evidence type="ECO:0000256" key="4">
    <source>
        <dbReference type="RuleBase" id="RU368087"/>
    </source>
</evidence>
<comment type="function">
    <text evidence="4">Inhibits the enzyme activity of ATPase.</text>
</comment>
<comment type="subcellular location">
    <subcellularLocation>
        <location evidence="1">Mitochondrion</location>
    </subcellularLocation>
</comment>
<dbReference type="SUPFAM" id="SSF64602">
    <property type="entry name" value="F1 ATPase inhibitor, IF1, C-terminal domain"/>
    <property type="match status" value="1"/>
</dbReference>
<dbReference type="EMBL" id="KV429112">
    <property type="protein sequence ID" value="KZT65090.1"/>
    <property type="molecule type" value="Genomic_DNA"/>
</dbReference>
<evidence type="ECO:0000313" key="6">
    <source>
        <dbReference type="Proteomes" id="UP000076727"/>
    </source>
</evidence>
<proteinExistence type="inferred from homology"/>